<dbReference type="HOGENOM" id="CLU_1223095_0_0_10"/>
<dbReference type="Proteomes" id="UP000002011">
    <property type="component" value="Chromosome"/>
</dbReference>
<sequence>MKISKELIEKYHHGRCTDDEKAVVEEWLLSDDTDEAVEWATPAEKISVQSEIWDGIAAVLPSSHEAPRVQEVRRTIVRTFWKPAVAACLIAALGSVLYINKQGSVKQEVIALDNISGTENKDLYEKEFTLSIAPKSNVAINSETGIMDFCGAVLINPKEDIELTFQGSCANPTLNKETVSLKKGQNYIALNYGGNASTGEVIIVEEGAMVSLPPLVLKQLMHQFNI</sequence>
<organism evidence="1 2">
    <name type="scientific">Dyadobacter fermentans (strain ATCC 700827 / DSM 18053 / CIP 107007 / KCTC 52180 / NS114)</name>
    <dbReference type="NCBI Taxonomy" id="471854"/>
    <lineage>
        <taxon>Bacteria</taxon>
        <taxon>Pseudomonadati</taxon>
        <taxon>Bacteroidota</taxon>
        <taxon>Cytophagia</taxon>
        <taxon>Cytophagales</taxon>
        <taxon>Spirosomataceae</taxon>
        <taxon>Dyadobacter</taxon>
    </lineage>
</organism>
<evidence type="ECO:0000313" key="1">
    <source>
        <dbReference type="EMBL" id="ACT96501.1"/>
    </source>
</evidence>
<protein>
    <submittedName>
        <fullName evidence="1">Uncharacterized protein</fullName>
    </submittedName>
</protein>
<dbReference type="OrthoDB" id="1345370at2"/>
<dbReference type="KEGG" id="dfe:Dfer_5308"/>
<proteinExistence type="predicted"/>
<dbReference type="AlphaFoldDB" id="C6VTD7"/>
<dbReference type="STRING" id="471854.Dfer_5308"/>
<keyword evidence="2" id="KW-1185">Reference proteome</keyword>
<accession>C6VTD7</accession>
<dbReference type="EMBL" id="CP001619">
    <property type="protein sequence ID" value="ACT96501.1"/>
    <property type="molecule type" value="Genomic_DNA"/>
</dbReference>
<name>C6VTD7_DYAFD</name>
<dbReference type="RefSeq" id="WP_015814742.1">
    <property type="nucleotide sequence ID" value="NC_013037.1"/>
</dbReference>
<dbReference type="eggNOG" id="ENOG5032XKZ">
    <property type="taxonomic scope" value="Bacteria"/>
</dbReference>
<evidence type="ECO:0000313" key="2">
    <source>
        <dbReference type="Proteomes" id="UP000002011"/>
    </source>
</evidence>
<reference evidence="1 2" key="1">
    <citation type="journal article" date="2009" name="Stand. Genomic Sci.">
        <title>Complete genome sequence of Dyadobacter fermentans type strain (NS114).</title>
        <authorList>
            <person name="Lang E."/>
            <person name="Lapidus A."/>
            <person name="Chertkov O."/>
            <person name="Brettin T."/>
            <person name="Detter J.C."/>
            <person name="Han C."/>
            <person name="Copeland A."/>
            <person name="Glavina Del Rio T."/>
            <person name="Nolan M."/>
            <person name="Chen F."/>
            <person name="Lucas S."/>
            <person name="Tice H."/>
            <person name="Cheng J.F."/>
            <person name="Land M."/>
            <person name="Hauser L."/>
            <person name="Chang Y.J."/>
            <person name="Jeffries C.D."/>
            <person name="Kopitz M."/>
            <person name="Bruce D."/>
            <person name="Goodwin L."/>
            <person name="Pitluck S."/>
            <person name="Ovchinnikova G."/>
            <person name="Pati A."/>
            <person name="Ivanova N."/>
            <person name="Mavrommatis K."/>
            <person name="Chen A."/>
            <person name="Palaniappan K."/>
            <person name="Chain P."/>
            <person name="Bristow J."/>
            <person name="Eisen J.A."/>
            <person name="Markowitz V."/>
            <person name="Hugenholtz P."/>
            <person name="Goker M."/>
            <person name="Rohde M."/>
            <person name="Kyrpides N.C."/>
            <person name="Klenk H.P."/>
        </authorList>
    </citation>
    <scope>NUCLEOTIDE SEQUENCE [LARGE SCALE GENOMIC DNA]</scope>
    <source>
        <strain evidence="2">ATCC 700827 / DSM 18053 / CIP 107007 / KCTC 52180 / NS114</strain>
    </source>
</reference>
<gene>
    <name evidence="1" type="ordered locus">Dfer_5308</name>
</gene>